<dbReference type="InterPro" id="IPR027417">
    <property type="entry name" value="P-loop_NTPase"/>
</dbReference>
<gene>
    <name evidence="5" type="ORF">FOT62_13800</name>
</gene>
<dbReference type="EMBL" id="VOUQ01000007">
    <property type="protein sequence ID" value="TXE33503.1"/>
    <property type="molecule type" value="Genomic_DNA"/>
</dbReference>
<evidence type="ECO:0000259" key="3">
    <source>
        <dbReference type="Pfam" id="PF06056"/>
    </source>
</evidence>
<dbReference type="RefSeq" id="WP_147881794.1">
    <property type="nucleotide sequence ID" value="NZ_VOUQ01000007.1"/>
</dbReference>
<feature type="region of interest" description="Disordered" evidence="2">
    <location>
        <begin position="105"/>
        <end position="124"/>
    </location>
</feature>
<dbReference type="Pfam" id="PF03237">
    <property type="entry name" value="Terminase_6N"/>
    <property type="match status" value="1"/>
</dbReference>
<protein>
    <submittedName>
        <fullName evidence="5">Oxidoreductase</fullName>
    </submittedName>
</protein>
<dbReference type="AlphaFoldDB" id="A0A5C7CDS4"/>
<evidence type="ECO:0000256" key="1">
    <source>
        <dbReference type="ARBA" id="ARBA00022612"/>
    </source>
</evidence>
<dbReference type="Pfam" id="PF06056">
    <property type="entry name" value="Terminase_5"/>
    <property type="match status" value="1"/>
</dbReference>
<proteinExistence type="predicted"/>
<accession>A0A5C7CDS4</accession>
<evidence type="ECO:0000259" key="4">
    <source>
        <dbReference type="Pfam" id="PF17289"/>
    </source>
</evidence>
<organism evidence="5 6">
    <name type="scientific">Serratia marcescens</name>
    <dbReference type="NCBI Taxonomy" id="615"/>
    <lineage>
        <taxon>Bacteria</taxon>
        <taxon>Pseudomonadati</taxon>
        <taxon>Pseudomonadota</taxon>
        <taxon>Gammaproteobacteria</taxon>
        <taxon>Enterobacterales</taxon>
        <taxon>Yersiniaceae</taxon>
        <taxon>Serratia</taxon>
    </lineage>
</organism>
<dbReference type="InterPro" id="IPR035421">
    <property type="entry name" value="Terminase_6C"/>
</dbReference>
<dbReference type="Gene3D" id="3.30.420.240">
    <property type="match status" value="1"/>
</dbReference>
<feature type="domain" description="Terminase large subunit gp17-like C-terminal" evidence="4">
    <location>
        <begin position="412"/>
        <end position="573"/>
    </location>
</feature>
<evidence type="ECO:0000313" key="5">
    <source>
        <dbReference type="EMBL" id="TXE33503.1"/>
    </source>
</evidence>
<dbReference type="Gene3D" id="3.40.50.300">
    <property type="entry name" value="P-loop containing nucleotide triphosphate hydrolases"/>
    <property type="match status" value="1"/>
</dbReference>
<feature type="compositionally biased region" description="Basic and acidic residues" evidence="2">
    <location>
        <begin position="105"/>
        <end position="115"/>
    </location>
</feature>
<comment type="caution">
    <text evidence="5">The sequence shown here is derived from an EMBL/GenBank/DDBJ whole genome shotgun (WGS) entry which is preliminary data.</text>
</comment>
<evidence type="ECO:0000313" key="6">
    <source>
        <dbReference type="Proteomes" id="UP000321126"/>
    </source>
</evidence>
<sequence>MKVTVTAADLDPRRQAMYHYWQGLKLSCIARMLGVKPNTLYSWKQRDGWDNYSPLSRVELTTSERYCQLVAKDVKTDTDLKELDALSRQMERQARITKYEATGKEADLNPNVERRHGGKRKPPTRNAFTELQLEKLESVFFEQLFEYQKIWYRAGHNTEYRIRNILKSRQIGATWYFAREALLDAMQTGRDQIFLSASKAQAHVFKNYILAFAQEADLDLSGDPIKLPNGAKLYFLGTSSRTAQSYTGNLYFDEYFWVPKFQTLRKVASGMAMQSEFRQTYFSTPSTLTHEAYPFWSGEAFNVGRPKGERIELDVSAASLVDIRPCEDAQLRQVVTIENALARGFNRASLEQLRREYPPEEFRNLLLCEFIDDSTSVFPFEALRRCMVDAWEEWEDFQPLLLRPFGYRPVWIGYDPNGGNDGGDSAGCVVMAPPAVPGGPFRVLERHRWDGNDYEAQARAIKGLTEQYHVEHIAIDVTGIGDAVWKLVSKFFPAAHRIQYSVEMKTNMVLKALNVIRHGRLAFDAGHTDIAQSFMAIRKVMTTSGRSATYATSRSSAVGHADLAWAVMHVLFNEPLEGNTANNGFRFEVIG</sequence>
<keyword evidence="1" id="KW-1188">Viral release from host cell</keyword>
<dbReference type="InterPro" id="IPR010332">
    <property type="entry name" value="ATPase_terminase-su_N"/>
</dbReference>
<reference evidence="5 6" key="1">
    <citation type="submission" date="2019-07" db="EMBL/GenBank/DDBJ databases">
        <title>Serratia strains were isolated from fresh produce.</title>
        <authorList>
            <person name="Cho G.-S."/>
            <person name="Stein M."/>
            <person name="Lee W."/>
            <person name="Suh S.H."/>
            <person name="Franz C.M.A.P."/>
        </authorList>
    </citation>
    <scope>NUCLEOTIDE SEQUENCE [LARGE SCALE GENOMIC DNA]</scope>
    <source>
        <strain evidence="5 6">S16</strain>
    </source>
</reference>
<dbReference type="Pfam" id="PF17289">
    <property type="entry name" value="Terminase_6C"/>
    <property type="match status" value="1"/>
</dbReference>
<feature type="domain" description="Terminase ATPase subunit N-terminal" evidence="3">
    <location>
        <begin position="11"/>
        <end position="68"/>
    </location>
</feature>
<name>A0A5C7CDS4_SERMA</name>
<evidence type="ECO:0000256" key="2">
    <source>
        <dbReference type="SAM" id="MobiDB-lite"/>
    </source>
</evidence>
<dbReference type="Proteomes" id="UP000321126">
    <property type="component" value="Unassembled WGS sequence"/>
</dbReference>